<evidence type="ECO:0000256" key="2">
    <source>
        <dbReference type="ARBA" id="ARBA00023015"/>
    </source>
</evidence>
<dbReference type="GO" id="GO:0005634">
    <property type="term" value="C:nucleus"/>
    <property type="evidence" value="ECO:0007669"/>
    <property type="project" value="UniProtKB-SubCell"/>
</dbReference>
<accession>A0A438HHY6</accession>
<evidence type="ECO:0000256" key="4">
    <source>
        <dbReference type="ARBA" id="ARBA00023242"/>
    </source>
</evidence>
<evidence type="ECO:0000259" key="5">
    <source>
        <dbReference type="PROSITE" id="PS50888"/>
    </source>
</evidence>
<evidence type="ECO:0000256" key="1">
    <source>
        <dbReference type="ARBA" id="ARBA00004123"/>
    </source>
</evidence>
<protein>
    <submittedName>
        <fullName evidence="6">Transcription factor bHLH137</fullName>
    </submittedName>
</protein>
<dbReference type="PROSITE" id="PS50888">
    <property type="entry name" value="BHLH"/>
    <property type="match status" value="1"/>
</dbReference>
<evidence type="ECO:0000256" key="3">
    <source>
        <dbReference type="ARBA" id="ARBA00023163"/>
    </source>
</evidence>
<dbReference type="InterPro" id="IPR036638">
    <property type="entry name" value="HLH_DNA-bd_sf"/>
</dbReference>
<dbReference type="FunFam" id="4.10.280.10:FF:000182">
    <property type="entry name" value="Basic helix-loop-helix"/>
    <property type="match status" value="1"/>
</dbReference>
<dbReference type="GO" id="GO:0046983">
    <property type="term" value="F:protein dimerization activity"/>
    <property type="evidence" value="ECO:0007669"/>
    <property type="project" value="InterPro"/>
</dbReference>
<dbReference type="InterPro" id="IPR011598">
    <property type="entry name" value="bHLH_dom"/>
</dbReference>
<gene>
    <name evidence="6" type="primary">BHLH137_0</name>
    <name evidence="6" type="ORF">CK203_040517</name>
</gene>
<dbReference type="Pfam" id="PF00010">
    <property type="entry name" value="HLH"/>
    <property type="match status" value="1"/>
</dbReference>
<dbReference type="AlphaFoldDB" id="A0A438HHY6"/>
<evidence type="ECO:0000313" key="7">
    <source>
        <dbReference type="Proteomes" id="UP000288805"/>
    </source>
</evidence>
<dbReference type="PANTHER" id="PTHR12565">
    <property type="entry name" value="STEROL REGULATORY ELEMENT-BINDING PROTEIN"/>
    <property type="match status" value="1"/>
</dbReference>
<keyword evidence="2" id="KW-0805">Transcription regulation</keyword>
<evidence type="ECO:0000313" key="6">
    <source>
        <dbReference type="EMBL" id="RVW84064.1"/>
    </source>
</evidence>
<dbReference type="GO" id="GO:0006355">
    <property type="term" value="P:regulation of DNA-templated transcription"/>
    <property type="evidence" value="ECO:0007669"/>
    <property type="project" value="InterPro"/>
</dbReference>
<name>A0A438HHY6_VITVI</name>
<comment type="subcellular location">
    <subcellularLocation>
        <location evidence="1">Nucleus</location>
    </subcellularLocation>
</comment>
<dbReference type="SUPFAM" id="SSF47459">
    <property type="entry name" value="HLH, helix-loop-helix DNA-binding domain"/>
    <property type="match status" value="1"/>
</dbReference>
<dbReference type="Proteomes" id="UP000288805">
    <property type="component" value="Unassembled WGS sequence"/>
</dbReference>
<organism evidence="6 7">
    <name type="scientific">Vitis vinifera</name>
    <name type="common">Grape</name>
    <dbReference type="NCBI Taxonomy" id="29760"/>
    <lineage>
        <taxon>Eukaryota</taxon>
        <taxon>Viridiplantae</taxon>
        <taxon>Streptophyta</taxon>
        <taxon>Embryophyta</taxon>
        <taxon>Tracheophyta</taxon>
        <taxon>Spermatophyta</taxon>
        <taxon>Magnoliopsida</taxon>
        <taxon>eudicotyledons</taxon>
        <taxon>Gunneridae</taxon>
        <taxon>Pentapetalae</taxon>
        <taxon>rosids</taxon>
        <taxon>Vitales</taxon>
        <taxon>Vitaceae</taxon>
        <taxon>Viteae</taxon>
        <taxon>Vitis</taxon>
    </lineage>
</organism>
<dbReference type="InterPro" id="IPR024097">
    <property type="entry name" value="bHLH_ZIP_TF"/>
</dbReference>
<dbReference type="SMART" id="SM00353">
    <property type="entry name" value="HLH"/>
    <property type="match status" value="1"/>
</dbReference>
<sequence length="270" mass="30138">MAAFSQQSHHLHPHKNLRLDSTIVPSMSAVFDDEKKPTTSISCFSDDPVKKITHCSSMGAELGAPGMVRKRKKADFEEERDVEEKKGKAEKKRKKKVVKEVPSGFVHVRARRGEATDSHSLAERARREKISERMKLLQSLVPGCDKIIGKTLVLDEIINYVKSLQNQVEFLVGKLASISPMLIGHEANLDSNTLQSENLCSFGPPLPSLLACNSTQLNSYAETSLTSSFSLQQDHLSSVVSQNDGIILWDMDDQEQSLLDQYGFSNRYSF</sequence>
<dbReference type="PANTHER" id="PTHR12565:SF184">
    <property type="entry name" value="BHLH TRANSCRIPTION FACTOR"/>
    <property type="match status" value="1"/>
</dbReference>
<comment type="caution">
    <text evidence="6">The sequence shown here is derived from an EMBL/GenBank/DDBJ whole genome shotgun (WGS) entry which is preliminary data.</text>
</comment>
<reference evidence="6 7" key="1">
    <citation type="journal article" date="2018" name="PLoS Genet.">
        <title>Population sequencing reveals clonal diversity and ancestral inbreeding in the grapevine cultivar Chardonnay.</title>
        <authorList>
            <person name="Roach M.J."/>
            <person name="Johnson D.L."/>
            <person name="Bohlmann J."/>
            <person name="van Vuuren H.J."/>
            <person name="Jones S.J."/>
            <person name="Pretorius I.S."/>
            <person name="Schmidt S.A."/>
            <person name="Borneman A.R."/>
        </authorList>
    </citation>
    <scope>NUCLEOTIDE SEQUENCE [LARGE SCALE GENOMIC DNA]</scope>
    <source>
        <strain evidence="7">cv. Chardonnay</strain>
        <tissue evidence="6">Leaf</tissue>
    </source>
</reference>
<proteinExistence type="predicted"/>
<keyword evidence="3" id="KW-0804">Transcription</keyword>
<dbReference type="Gene3D" id="4.10.280.10">
    <property type="entry name" value="Helix-loop-helix DNA-binding domain"/>
    <property type="match status" value="1"/>
</dbReference>
<keyword evidence="4" id="KW-0539">Nucleus</keyword>
<feature type="domain" description="BHLH" evidence="5">
    <location>
        <begin position="114"/>
        <end position="164"/>
    </location>
</feature>
<dbReference type="EMBL" id="QGNW01000220">
    <property type="protein sequence ID" value="RVW84064.1"/>
    <property type="molecule type" value="Genomic_DNA"/>
</dbReference>